<organism evidence="1 2">
    <name type="scientific">Haladaptatus pallidirubidus</name>
    <dbReference type="NCBI Taxonomy" id="1008152"/>
    <lineage>
        <taxon>Archaea</taxon>
        <taxon>Methanobacteriati</taxon>
        <taxon>Methanobacteriota</taxon>
        <taxon>Stenosarchaea group</taxon>
        <taxon>Halobacteria</taxon>
        <taxon>Halobacteriales</taxon>
        <taxon>Haladaptataceae</taxon>
        <taxon>Haladaptatus</taxon>
    </lineage>
</organism>
<reference evidence="1 2" key="1">
    <citation type="journal article" date="2019" name="Int. J. Syst. Evol. Microbiol.">
        <title>The Global Catalogue of Microorganisms (GCM) 10K type strain sequencing project: providing services to taxonomists for standard genome sequencing and annotation.</title>
        <authorList>
            <consortium name="The Broad Institute Genomics Platform"/>
            <consortium name="The Broad Institute Genome Sequencing Center for Infectious Disease"/>
            <person name="Wu L."/>
            <person name="Ma J."/>
        </authorList>
    </citation>
    <scope>NUCLEOTIDE SEQUENCE [LARGE SCALE GENOMIC DNA]</scope>
    <source>
        <strain evidence="1 2">JCM 17504</strain>
    </source>
</reference>
<protein>
    <submittedName>
        <fullName evidence="1">Uncharacterized protein</fullName>
    </submittedName>
</protein>
<proteinExistence type="predicted"/>
<accession>A0AAV3UPF4</accession>
<evidence type="ECO:0000313" key="2">
    <source>
        <dbReference type="Proteomes" id="UP001501729"/>
    </source>
</evidence>
<dbReference type="EMBL" id="BAABKX010000022">
    <property type="protein sequence ID" value="GAA5061921.1"/>
    <property type="molecule type" value="Genomic_DNA"/>
</dbReference>
<comment type="caution">
    <text evidence="1">The sequence shown here is derived from an EMBL/GenBank/DDBJ whole genome shotgun (WGS) entry which is preliminary data.</text>
</comment>
<keyword evidence="2" id="KW-1185">Reference proteome</keyword>
<dbReference type="Proteomes" id="UP001501729">
    <property type="component" value="Unassembled WGS sequence"/>
</dbReference>
<evidence type="ECO:0000313" key="1">
    <source>
        <dbReference type="EMBL" id="GAA5061921.1"/>
    </source>
</evidence>
<gene>
    <name evidence="1" type="ORF">GCM10025751_48530</name>
</gene>
<name>A0AAV3UPF4_9EURY</name>
<dbReference type="AlphaFoldDB" id="A0AAV3UPF4"/>
<sequence length="80" mass="8825">MATLLTLVISRASLAVFQELEPGVEYPEERWATIFRSVAQPVLADLALAFGLPPPNLPELVRLEAHQSESSRLTLNKRGV</sequence>